<reference evidence="1" key="1">
    <citation type="submission" date="2019-02" db="EMBL/GenBank/DDBJ databases">
        <authorList>
            <person name="Gruber-Vodicka R. H."/>
            <person name="Seah K. B. B."/>
        </authorList>
    </citation>
    <scope>NUCLEOTIDE SEQUENCE</scope>
    <source>
        <strain evidence="3">BECK_SA2B12</strain>
        <strain evidence="1">BECK_SA2B15</strain>
        <strain evidence="2">BECK_SA2B20</strain>
    </source>
</reference>
<name>A0A450VAE3_9GAMM</name>
<accession>A0A450VAE3</accession>
<evidence type="ECO:0000313" key="3">
    <source>
        <dbReference type="EMBL" id="VFK05170.1"/>
    </source>
</evidence>
<dbReference type="EMBL" id="CAADFG010000239">
    <property type="protein sequence ID" value="VFK01753.1"/>
    <property type="molecule type" value="Genomic_DNA"/>
</dbReference>
<protein>
    <submittedName>
        <fullName evidence="1">Uncharacterized protein</fullName>
    </submittedName>
</protein>
<sequence length="122" mass="13606">MISNEREFPLYLPASQIPSSATITPRSLSRRLSSNLSTICIAYIRDLRETAAGRGGDEQVNLTLQRTRQAEADANLKQLELFARAEKLVSIDELEPKLNHWASLARSEVENLSALRAQAERG</sequence>
<dbReference type="EMBL" id="CAADFJ010000243">
    <property type="protein sequence ID" value="VFK05170.1"/>
    <property type="molecule type" value="Genomic_DNA"/>
</dbReference>
<evidence type="ECO:0000313" key="1">
    <source>
        <dbReference type="EMBL" id="VFK01753.1"/>
    </source>
</evidence>
<organism evidence="1">
    <name type="scientific">Candidatus Kentrum eta</name>
    <dbReference type="NCBI Taxonomy" id="2126337"/>
    <lineage>
        <taxon>Bacteria</taxon>
        <taxon>Pseudomonadati</taxon>
        <taxon>Pseudomonadota</taxon>
        <taxon>Gammaproteobacteria</taxon>
        <taxon>Candidatus Kentrum</taxon>
    </lineage>
</organism>
<dbReference type="AlphaFoldDB" id="A0A450VAE3"/>
<dbReference type="EMBL" id="CAADFI010000249">
    <property type="protein sequence ID" value="VFK01847.1"/>
    <property type="molecule type" value="Genomic_DNA"/>
</dbReference>
<evidence type="ECO:0000313" key="2">
    <source>
        <dbReference type="EMBL" id="VFK01847.1"/>
    </source>
</evidence>
<gene>
    <name evidence="1" type="ORF">BECKH772A_GA0070896_102394</name>
    <name evidence="2" type="ORF">BECKH772B_GA0070898_102494</name>
    <name evidence="3" type="ORF">BECKH772C_GA0070978_102435</name>
</gene>
<proteinExistence type="predicted"/>